<evidence type="ECO:0000256" key="8">
    <source>
        <dbReference type="SAM" id="Phobius"/>
    </source>
</evidence>
<accession>A0A5M6Z8M0</accession>
<dbReference type="RefSeq" id="WP_150024008.1">
    <property type="nucleotide sequence ID" value="NZ_VWOJ01000005.1"/>
</dbReference>
<sequence length="138" mass="15350">MRRKKQRGNDQADVNMTPMLDIVFILLIFFIVTATFLQEEGIDMRPPPPSDEPAQDNPVILVQIDDQNRVFVNQESTSEFRVLAAVSRLRAEQPQSAVLIEVADDARHGTTVMIWDEMRANNIPVSISRQAAGSGSGS</sequence>
<keyword evidence="4 7" id="KW-0812">Transmembrane</keyword>
<dbReference type="PANTHER" id="PTHR30558">
    <property type="entry name" value="EXBD MEMBRANE COMPONENT OF PMF-DRIVEN MACROMOLECULE IMPORT SYSTEM"/>
    <property type="match status" value="1"/>
</dbReference>
<evidence type="ECO:0000256" key="6">
    <source>
        <dbReference type="ARBA" id="ARBA00023136"/>
    </source>
</evidence>
<proteinExistence type="inferred from homology"/>
<dbReference type="GO" id="GO:0015031">
    <property type="term" value="P:protein transport"/>
    <property type="evidence" value="ECO:0007669"/>
    <property type="project" value="UniProtKB-KW"/>
</dbReference>
<keyword evidence="5 8" id="KW-1133">Transmembrane helix</keyword>
<keyword evidence="7" id="KW-0813">Transport</keyword>
<evidence type="ECO:0000256" key="2">
    <source>
        <dbReference type="ARBA" id="ARBA00005811"/>
    </source>
</evidence>
<protein>
    <submittedName>
        <fullName evidence="9">Biopolymer transporter ExbD</fullName>
    </submittedName>
</protein>
<comment type="similarity">
    <text evidence="2 7">Belongs to the ExbD/TolR family.</text>
</comment>
<feature type="transmembrane region" description="Helical" evidence="8">
    <location>
        <begin position="20"/>
        <end position="37"/>
    </location>
</feature>
<dbReference type="Proteomes" id="UP000325122">
    <property type="component" value="Unassembled WGS sequence"/>
</dbReference>
<dbReference type="Gene3D" id="3.30.420.270">
    <property type="match status" value="1"/>
</dbReference>
<dbReference type="InterPro" id="IPR003400">
    <property type="entry name" value="ExbD"/>
</dbReference>
<dbReference type="PANTHER" id="PTHR30558:SF13">
    <property type="entry name" value="BIOPOLYMER TRANSPORT PROTEIN EXBD2"/>
    <property type="match status" value="1"/>
</dbReference>
<evidence type="ECO:0000256" key="7">
    <source>
        <dbReference type="RuleBase" id="RU003879"/>
    </source>
</evidence>
<keyword evidence="10" id="KW-1185">Reference proteome</keyword>
<dbReference type="Pfam" id="PF02472">
    <property type="entry name" value="ExbD"/>
    <property type="match status" value="1"/>
</dbReference>
<keyword evidence="7" id="KW-0653">Protein transport</keyword>
<evidence type="ECO:0000256" key="4">
    <source>
        <dbReference type="ARBA" id="ARBA00022692"/>
    </source>
</evidence>
<evidence type="ECO:0000256" key="5">
    <source>
        <dbReference type="ARBA" id="ARBA00022989"/>
    </source>
</evidence>
<evidence type="ECO:0000313" key="9">
    <source>
        <dbReference type="EMBL" id="KAA5800989.1"/>
    </source>
</evidence>
<evidence type="ECO:0000256" key="1">
    <source>
        <dbReference type="ARBA" id="ARBA00004162"/>
    </source>
</evidence>
<keyword evidence="6 8" id="KW-0472">Membrane</keyword>
<comment type="subcellular location">
    <subcellularLocation>
        <location evidence="1">Cell membrane</location>
        <topology evidence="1">Single-pass membrane protein</topology>
    </subcellularLocation>
    <subcellularLocation>
        <location evidence="7">Cell membrane</location>
        <topology evidence="7">Single-pass type II membrane protein</topology>
    </subcellularLocation>
</comment>
<comment type="caution">
    <text evidence="9">The sequence shown here is derived from an EMBL/GenBank/DDBJ whole genome shotgun (WGS) entry which is preliminary data.</text>
</comment>
<dbReference type="AlphaFoldDB" id="A0A5M6Z8M0"/>
<name>A0A5M6Z8M0_9PROT</name>
<dbReference type="GO" id="GO:0022857">
    <property type="term" value="F:transmembrane transporter activity"/>
    <property type="evidence" value="ECO:0007669"/>
    <property type="project" value="InterPro"/>
</dbReference>
<dbReference type="GO" id="GO:0005886">
    <property type="term" value="C:plasma membrane"/>
    <property type="evidence" value="ECO:0007669"/>
    <property type="project" value="UniProtKB-SubCell"/>
</dbReference>
<gene>
    <name evidence="9" type="ORF">F1654_13090</name>
</gene>
<organism evidence="9 10">
    <name type="scientific">Alkalicaulis satelles</name>
    <dbReference type="NCBI Taxonomy" id="2609175"/>
    <lineage>
        <taxon>Bacteria</taxon>
        <taxon>Pseudomonadati</taxon>
        <taxon>Pseudomonadota</taxon>
        <taxon>Alphaproteobacteria</taxon>
        <taxon>Maricaulales</taxon>
        <taxon>Maricaulaceae</taxon>
        <taxon>Alkalicaulis</taxon>
    </lineage>
</organism>
<keyword evidence="3" id="KW-1003">Cell membrane</keyword>
<evidence type="ECO:0000313" key="10">
    <source>
        <dbReference type="Proteomes" id="UP000325122"/>
    </source>
</evidence>
<dbReference type="EMBL" id="VWOJ01000005">
    <property type="protein sequence ID" value="KAA5800989.1"/>
    <property type="molecule type" value="Genomic_DNA"/>
</dbReference>
<evidence type="ECO:0000256" key="3">
    <source>
        <dbReference type="ARBA" id="ARBA00022475"/>
    </source>
</evidence>
<reference evidence="9 10" key="1">
    <citation type="submission" date="2019-09" db="EMBL/GenBank/DDBJ databases">
        <authorList>
            <person name="Kevbrin V."/>
            <person name="Grouzdev D.S."/>
        </authorList>
    </citation>
    <scope>NUCLEOTIDE SEQUENCE [LARGE SCALE GENOMIC DNA]</scope>
    <source>
        <strain evidence="9 10">G-192</strain>
    </source>
</reference>